<evidence type="ECO:0000313" key="2">
    <source>
        <dbReference type="Proteomes" id="UP001140560"/>
    </source>
</evidence>
<accession>A0A9W8Y723</accession>
<dbReference type="Proteomes" id="UP001140560">
    <property type="component" value="Unassembled WGS sequence"/>
</dbReference>
<keyword evidence="2" id="KW-1185">Reference proteome</keyword>
<sequence length="146" mass="16399">MLRPTTACRNANCRQKAEASLRKMTADFVEKITPMLFAPVSMQQYATAKDSPAKGTTCVSRTIFNKPEDQYELKSVTVQAINDLASGQKRIGEFSVEDVKVQWTSFKPSGRDKDLEPSISEQEKYNDMMKDITTDTVVLFAHGGFY</sequence>
<gene>
    <name evidence="1" type="ORF">N0V83_006307</name>
</gene>
<proteinExistence type="predicted"/>
<comment type="caution">
    <text evidence="1">The sequence shown here is derived from an EMBL/GenBank/DDBJ whole genome shotgun (WGS) entry which is preliminary data.</text>
</comment>
<reference evidence="1" key="1">
    <citation type="submission" date="2022-10" db="EMBL/GenBank/DDBJ databases">
        <title>Tapping the CABI collections for fungal endophytes: first genome assemblies for Collariella, Neodidymelliopsis, Ascochyta clinopodiicola, Didymella pomorum, Didymosphaeria variabile, Neocosmospora piperis and Neocucurbitaria cava.</title>
        <authorList>
            <person name="Hill R."/>
        </authorList>
    </citation>
    <scope>NUCLEOTIDE SEQUENCE</scope>
    <source>
        <strain evidence="1">IMI 356814</strain>
    </source>
</reference>
<dbReference type="AlphaFoldDB" id="A0A9W8Y723"/>
<evidence type="ECO:0000313" key="1">
    <source>
        <dbReference type="EMBL" id="KAJ4369222.1"/>
    </source>
</evidence>
<organism evidence="1 2">
    <name type="scientific">Neocucurbitaria cava</name>
    <dbReference type="NCBI Taxonomy" id="798079"/>
    <lineage>
        <taxon>Eukaryota</taxon>
        <taxon>Fungi</taxon>
        <taxon>Dikarya</taxon>
        <taxon>Ascomycota</taxon>
        <taxon>Pezizomycotina</taxon>
        <taxon>Dothideomycetes</taxon>
        <taxon>Pleosporomycetidae</taxon>
        <taxon>Pleosporales</taxon>
        <taxon>Pleosporineae</taxon>
        <taxon>Cucurbitariaceae</taxon>
        <taxon>Neocucurbitaria</taxon>
    </lineage>
</organism>
<dbReference type="OrthoDB" id="5354320at2759"/>
<dbReference type="EMBL" id="JAPEUY010000010">
    <property type="protein sequence ID" value="KAJ4369222.1"/>
    <property type="molecule type" value="Genomic_DNA"/>
</dbReference>
<name>A0A9W8Y723_9PLEO</name>
<protein>
    <submittedName>
        <fullName evidence="1">Uncharacterized protein</fullName>
    </submittedName>
</protein>